<accession>A0ABN9SW66</accession>
<feature type="region of interest" description="Disordered" evidence="3">
    <location>
        <begin position="4146"/>
        <end position="4166"/>
    </location>
</feature>
<feature type="region of interest" description="Disordered" evidence="3">
    <location>
        <begin position="786"/>
        <end position="842"/>
    </location>
</feature>
<dbReference type="PROSITE" id="PS51375">
    <property type="entry name" value="PPR"/>
    <property type="match status" value="1"/>
</dbReference>
<evidence type="ECO:0000256" key="1">
    <source>
        <dbReference type="ARBA" id="ARBA00022737"/>
    </source>
</evidence>
<feature type="compositionally biased region" description="Low complexity" evidence="3">
    <location>
        <begin position="1"/>
        <end position="11"/>
    </location>
</feature>
<feature type="repeat" description="PPR" evidence="2">
    <location>
        <begin position="4012"/>
        <end position="4046"/>
    </location>
</feature>
<dbReference type="PANTHER" id="PTHR12460">
    <property type="entry name" value="CYCLIN-DEPENDENT KINASE INHIBITOR-RELATED PROTEIN"/>
    <property type="match status" value="1"/>
</dbReference>
<reference evidence="5" key="1">
    <citation type="submission" date="2023-10" db="EMBL/GenBank/DDBJ databases">
        <authorList>
            <person name="Chen Y."/>
            <person name="Shah S."/>
            <person name="Dougan E. K."/>
            <person name="Thang M."/>
            <person name="Chan C."/>
        </authorList>
    </citation>
    <scope>NUCLEOTIDE SEQUENCE [LARGE SCALE GENOMIC DNA]</scope>
</reference>
<evidence type="ECO:0000313" key="6">
    <source>
        <dbReference type="Proteomes" id="UP001189429"/>
    </source>
</evidence>
<evidence type="ECO:0000313" key="5">
    <source>
        <dbReference type="EMBL" id="CAK0836785.1"/>
    </source>
</evidence>
<dbReference type="Proteomes" id="UP001189429">
    <property type="component" value="Unassembled WGS sequence"/>
</dbReference>
<gene>
    <name evidence="5" type="ORF">PCOR1329_LOCUS33170</name>
</gene>
<dbReference type="PANTHER" id="PTHR12460:SF38">
    <property type="entry name" value="KINETOPLAST-ASSOCIATED PROTEIN-LIKE PROTEIN"/>
    <property type="match status" value="1"/>
</dbReference>
<dbReference type="InterPro" id="IPR011990">
    <property type="entry name" value="TPR-like_helical_dom_sf"/>
</dbReference>
<dbReference type="InterPro" id="IPR033443">
    <property type="entry name" value="PROP1-like_PPR_dom"/>
</dbReference>
<feature type="compositionally biased region" description="Low complexity" evidence="3">
    <location>
        <begin position="1641"/>
        <end position="1654"/>
    </location>
</feature>
<feature type="compositionally biased region" description="Basic and acidic residues" evidence="3">
    <location>
        <begin position="794"/>
        <end position="813"/>
    </location>
</feature>
<feature type="domain" description="PROP1-like PPR" evidence="4">
    <location>
        <begin position="3945"/>
        <end position="4092"/>
    </location>
</feature>
<feature type="region of interest" description="Disordered" evidence="3">
    <location>
        <begin position="3780"/>
        <end position="3836"/>
    </location>
</feature>
<feature type="compositionally biased region" description="Basic and acidic residues" evidence="3">
    <location>
        <begin position="283"/>
        <end position="298"/>
    </location>
</feature>
<feature type="compositionally biased region" description="Low complexity" evidence="3">
    <location>
        <begin position="3856"/>
        <end position="3876"/>
    </location>
</feature>
<feature type="compositionally biased region" description="Low complexity" evidence="3">
    <location>
        <begin position="3811"/>
        <end position="3823"/>
    </location>
</feature>
<feature type="region of interest" description="Disordered" evidence="3">
    <location>
        <begin position="1615"/>
        <end position="1661"/>
    </location>
</feature>
<sequence>MATIGGAAAAGGEDKNSGGNIPVPVLDGTGKTMKKFRRKVAAWQIGAEVKLPKQGATPLASLKGKAEEAREELDLETIKGDDSVEVFLACLGKRFPEIEVLELPALLETFVKPACIRRKLEEIRDFNNRFNSIATKLRAKDIQVPDEVLADRCIKGARLPPERAASVLNGVGNKFNPTKIQEQLTINLPKVSVVDGNEEHRHGRGGYGGHKKDHKKVYATEAYDEAENDGASTDSSEGNADDLPDELQDVMGEAEGQVFFFAKKMVRAKGKLKEAKQARGYFAKRDGGRPPKNVDAKTAKIRRGRSCSKKNDPNARADIPRKGCRKTNMTTNDGAGAAQGPHVAEMAVAAVCPREQPRAARDQRGITFGNALRDMPEEVTAASFYINKDSQCHMAATGSALIYIRVEGLLKESGGKLTSDAACLRCVGDQDWCNDAKKKLAAFSIQPIQFPEKEPFRFGASKVAYSLKAALIPGSVNGKAFAVRMSIVRGAVLGLFSRQAQSELVVVYHAGDNEELHIKSVNEHGIQMGLGRAGHPTLEITGFAPNYKPVSGVSDDKTSAAKPVAPECCDQGVASEADESQSETDCDELDSAELVEQQAEVASYELDVRDATCDQLRVILRALRAKVQDRARFGKMRKHELQELCRMKGIDFDRHTTAPELRQRPKGWKVENAVSGASSNVAYPSSQITGNDKMRFGGKYPTADYRWVLKNDLGYARWAVLELDNGRPSPLLARFGRWVKAHGVKPLEPEKFKTAIEAVMAAEVVLDDESAALTATIQRAPACQGSWAGHRRPRTVEEHEMDAGDHGGRDRPGDGCGVSARQGLGGGSRRDRPPASGGRPGIKKGKRVGLLYQVTGLLSAFAFQAVLPADWLSRPLKPFAQYATGAAQDVADHVRGVEEIYAARSHGVDVTQVFGGEGGITEAAVRRDVTATEVIDRKCGWGFRKQKDLEMTYERCHASSSKFVSTELPCTYCANIAHLNFRAPQGKQALRRLWRAERPFLFLARDLVKSQLDSGGVAMIENPATSRILTQRIMMELLADKRVYQVRRDMCEYGARRYRARRLIEHPARLLVARKEFERLRRTCSHARHDQTFGDNVAVRKSGVYPAMFCRAVVRIVEQIIRRQGGPRACQVDCGASSSPFIATELKEQAAAYVNDAASLGETGEPIGDSDPMGGGDDFADARDVKTDETVDGRIGVAELAILKRLRVNVGHPSHEDLGRSLRLKGAKSATVQAVKGLICGACRSQQRPSARGPAHLHFVQDFGDDVGFACFELKDVDGESYWYFSIVDLATTFHVATLIGRRASQEFATAFERSWASWAGVPDRVHFDVERGFGGVLREMFQSFDTVQLPIAGQAHWQLGRVERQGAWWKELAARAIEPSSIRGEDEMRTLGIMASGAKNSLRRRAGFCLAQWVLGGDPKRPADPVDDTANYSAHSLATNDGNIRRRYAIRAAARESFMRMQNDDQLRRAMLARARAVATPLLVGEMCYIFRQVKKRGQKGRAMLVAPEHIKALAPDDVWFPNGRGEIGQVQPDEMEQAWREFIDSPGDDDDLMLNVPDRSPRSRSRCCPPAEPTCLSQPWRSSPIGPVEFRRRRATFDGAGSGDFGSAIKGLQTAKGHAVSGGPPPRTASRDRAAVPDGGAAAGSEQEGAIELSRSAPREAMQTSVVAERIERKQADKGIHWRAIKDFDRGLYREAAAKQWSEWQKYGSCQVLTLEAKARLCVGGHMGPRLAQGDLRTDAPTVTRISTMLFFTVCQGFDLEIYAADVEAAFMQGDEQPDQQLHMAQPREGLPELHPGQLIIILKGVFGLATAPRQWWAKLKRTLLAVEEKLGDCMFRLRQHSLDPALYYGYEKRGELCAVVVAHVDDLLLGVSRKCPTLCDRLYKLLPWGEWRATCAYAREYANTIEEIVLSKGRKTELSVEATPAEFSDDRSALGALGLLSSQAWPDLSARVAMGQRAQNKPTIQDLLETNRLIKLTRKHADVGLEFLKLRGPLCLVIFHDGSWANADEPPEGVIATLLTKIVGSKDKNIKIRSQAGYVTFIAEAKLLCSDKVTDCASLCDAIHKDGYSKLPSERRLLLDLVGAVLLARRSGAAESKGPARAWLRYRRNRVGGALCRPALSCGAGVPAGAVEPLGWLECVLAYSSLVLVFIVGAAAGAAGQWWLSRRSGCPAKAAAAAPTLSLKDEAREQAAAARARQTRPIAVMAHPFVTIGGQVGDFMMIRYGVGGRRVWHERLVLALAEMPFGGPGIVAVVLCAGGAAGGAAAGLGGDAEHRFRAVPLAATIAAAQAAVDAELGLPAGLAVVPNVGGRPLAVGAPGLGLAALPPAGGGAAAGVGGLAAALGGAGVGGAAAAGAAPAARAPAGGALVAAAAPAAAAAAVPLAEGAAPAAAGAPGAAPSAEAAGAAVPAAPVGGAAGGAAARGVDLRIMSVAYDIRGEWHREYGEAVKQLVEAPFADWLLEVGLRYDQLRSSSLATMELVARALQTENERYRHRFESETDFGVIEGLIPRRGGKPVKNALSQLELMVALSIHLVGSPGENAGSAEFLRCRAAERQRDIFPLPLVTSDAAFSGACGRRSQRRQALRERHLRRLNEAIASLSSLFGCRSSFGGPVSETWRAAPCNMNADLHRLGRRPDKHAEARECEDGAFEELLNGVSIYGDAAPSPVPSTGACVATADMECASYRVRLPAGMEDYFTLPAIDATFLMEAGMTGLPFSPGLLVAAEGAPPPVAAGAYVDNVAAAGVTAKAACDLLCTLVSSLRRAGLVVHEIVEAFPDVEFLGLQLHGGVALAIKGRIVWGLRAAIGALPRRRWTTGSALRAVLGHVAWAAAERLNKLDRILMNVKSYFDNDGSYEFSAYKRLSFHNMAFFTTRFSTGIIWHHCFVSIVIFVAFTLHVSKNLTNNDVSSFKTPGDNDDWLKHGNWHDFLQADALDEDFVIITKLHFDGAQKPNGLPNFLNLVLKAAGIAYVYLPHKYVRNSSTIMMTKFTLVISATYLVNMTSNKLAGARHDTVLNTIFDEYTIAQHTGKSESTALVLLIAKLTLSTAMSSRILRAIVLENYQVSESSEYFVQGKNSTESYAEAAKQCGKDQKQQKIAALAHPHVHVWNAWIIVAKTSLGVKDLDPPKATSLQQYIDKMKQGSPETSKYLHNLLKEVQYARCCKTYDSKTKRLEVNVKPNSDSEKVLQQILVPLWLRDKAVKLEGVAPPGDLERRIQQAIDEFEAQSSCALWISTSPPRSLLLANTPATAAALESRLAQAAKARPVGAARDLGVDCALAGRAPGLVRRRRRKQASFACCAGLSDTDLEAARTMAFRSVEVRAVWERWIPGQALDKAFAAALAASGSWADCRGPVEAALLSMRRAGWEAASLDAWATRDGFHRSVSDASPWFTKKLLGRSCECWQAKQLSKHDASWLDGGVNFGQFRRWAAGGRGTSHEARSWPSLSSEQRGYLRYGQWTNARKCGNDPGCAPLDTCELCPNHVGDLWHGHFCCSAIQDRGLRFLSEIALLLPQKDNADAVVRCLSSESYFQPSSSGGGLPAAASSTTSAGVAVSQEVDPGVGSRARALGAPLVGPWQSIEGAGLLAVLIVLRHAIPPVELHYDASYVVDSINLRGEARATLAPSARGHLGRQVWQTLHDFGGVGGIAHHLRAPSAERQTQLRAQPFVDGVVHRAAAAGAPASADRLDSMRGYVARDEADEDRLLPTDHTFGALGSGSWRCAACLRTARTRKSKRVLCRPPRAPRIAPVAGKAAPSSAAAGVAIAAAAAAAAAAADGADSQPGVLGSGRGQGPTPSAVEQGPTTAGEVGSARGQGPASSSRGPPPAPAGGAAAQGAAAAGGQVGAAAARGCTSEAAARSRSPRPATARPSAGPAGLAGGDTDAEDGPPRARDALGHIVQRAFGYVLCARCHAYARGRLGSIKTLAAQCAPHVGEDCASHVKGLREELVACSRSGNVARAEDLLSRIVLAHGIDDCVDDFNAAIHTCTQAGDMVRVEKYLVQMAAQGPAPNMRTYNSVLNAYAAKGDASRTESFLHRMKLMGVQPNFVTYSTICKVYARLGAVDQIEKVMATVEEQVGPLNEYFFASLISACGKANPPQPARAESALGELVRRGLKAQSVKRALSRVVGDDRTAQLFKKILGQARPSTSTHEQLPLPPGPVGVPPVYAPPGLSAAAVPPK</sequence>
<dbReference type="InterPro" id="IPR002885">
    <property type="entry name" value="PPR_rpt"/>
</dbReference>
<feature type="region of interest" description="Disordered" evidence="3">
    <location>
        <begin position="3856"/>
        <end position="3892"/>
    </location>
</feature>
<evidence type="ECO:0000256" key="2">
    <source>
        <dbReference type="PROSITE-ProRule" id="PRU00708"/>
    </source>
</evidence>
<feature type="region of interest" description="Disordered" evidence="3">
    <location>
        <begin position="224"/>
        <end position="245"/>
    </location>
</feature>
<dbReference type="Gene3D" id="1.25.40.10">
    <property type="entry name" value="Tetratricopeptide repeat domain"/>
    <property type="match status" value="1"/>
</dbReference>
<dbReference type="Gene3D" id="3.30.420.10">
    <property type="entry name" value="Ribonuclease H-like superfamily/Ribonuclease H"/>
    <property type="match status" value="1"/>
</dbReference>
<evidence type="ECO:0000256" key="3">
    <source>
        <dbReference type="SAM" id="MobiDB-lite"/>
    </source>
</evidence>
<organism evidence="5 6">
    <name type="scientific">Prorocentrum cordatum</name>
    <dbReference type="NCBI Taxonomy" id="2364126"/>
    <lineage>
        <taxon>Eukaryota</taxon>
        <taxon>Sar</taxon>
        <taxon>Alveolata</taxon>
        <taxon>Dinophyceae</taxon>
        <taxon>Prorocentrales</taxon>
        <taxon>Prorocentraceae</taxon>
        <taxon>Prorocentrum</taxon>
    </lineage>
</organism>
<feature type="compositionally biased region" description="Basic residues" evidence="3">
    <location>
        <begin position="299"/>
        <end position="308"/>
    </location>
</feature>
<dbReference type="Pfam" id="PF17177">
    <property type="entry name" value="PPR_long"/>
    <property type="match status" value="1"/>
</dbReference>
<comment type="caution">
    <text evidence="5">The sequence shown here is derived from an EMBL/GenBank/DDBJ whole genome shotgun (WGS) entry which is preliminary data.</text>
</comment>
<feature type="region of interest" description="Disordered" evidence="3">
    <location>
        <begin position="1"/>
        <end position="29"/>
    </location>
</feature>
<keyword evidence="1" id="KW-0677">Repeat</keyword>
<dbReference type="EMBL" id="CAUYUJ010013803">
    <property type="protein sequence ID" value="CAK0836785.1"/>
    <property type="molecule type" value="Genomic_DNA"/>
</dbReference>
<evidence type="ECO:0000259" key="4">
    <source>
        <dbReference type="Pfam" id="PF17177"/>
    </source>
</evidence>
<dbReference type="InterPro" id="IPR036397">
    <property type="entry name" value="RNaseH_sf"/>
</dbReference>
<feature type="region of interest" description="Disordered" evidence="3">
    <location>
        <begin position="283"/>
        <end position="327"/>
    </location>
</feature>
<proteinExistence type="predicted"/>
<feature type="compositionally biased region" description="Pro residues" evidence="3">
    <location>
        <begin position="4156"/>
        <end position="4166"/>
    </location>
</feature>
<name>A0ABN9SW66_9DINO</name>
<feature type="non-terminal residue" evidence="5">
    <location>
        <position position="4181"/>
    </location>
</feature>
<feature type="compositionally biased region" description="Basic and acidic residues" evidence="3">
    <location>
        <begin position="309"/>
        <end position="321"/>
    </location>
</feature>
<dbReference type="NCBIfam" id="TIGR00756">
    <property type="entry name" value="PPR"/>
    <property type="match status" value="1"/>
</dbReference>
<protein>
    <recommendedName>
        <fullName evidence="4">PROP1-like PPR domain-containing protein</fullName>
    </recommendedName>
</protein>
<keyword evidence="6" id="KW-1185">Reference proteome</keyword>